<dbReference type="SUPFAM" id="SSF51735">
    <property type="entry name" value="NAD(P)-binding Rossmann-fold domains"/>
    <property type="match status" value="1"/>
</dbReference>
<evidence type="ECO:0000256" key="10">
    <source>
        <dbReference type="PIRSR" id="PIRSR500133-3"/>
    </source>
</evidence>
<feature type="binding site" evidence="10">
    <location>
        <position position="350"/>
    </location>
    <ligand>
        <name>NAD(+)</name>
        <dbReference type="ChEBI" id="CHEBI:57540"/>
    </ligand>
</feature>
<feature type="binding site" evidence="9">
    <location>
        <begin position="271"/>
        <end position="277"/>
    </location>
    <ligand>
        <name>substrate</name>
    </ligand>
</feature>
<dbReference type="InterPro" id="IPR014026">
    <property type="entry name" value="UDP-Glc/GDP-Man_DH_dimer"/>
</dbReference>
<feature type="binding site" evidence="10">
    <location>
        <begin position="134"/>
        <end position="135"/>
    </location>
    <ligand>
        <name>NAD(+)</name>
        <dbReference type="ChEBI" id="CHEBI:57540"/>
    </ligand>
</feature>
<evidence type="ECO:0000256" key="9">
    <source>
        <dbReference type="PIRSR" id="PIRSR500133-2"/>
    </source>
</evidence>
<feature type="binding site" evidence="9">
    <location>
        <begin position="342"/>
        <end position="343"/>
    </location>
    <ligand>
        <name>substrate</name>
    </ligand>
</feature>
<dbReference type="Pfam" id="PF03721">
    <property type="entry name" value="UDPG_MGDP_dh_N"/>
    <property type="match status" value="1"/>
</dbReference>
<feature type="binding site" evidence="9">
    <location>
        <position position="447"/>
    </location>
    <ligand>
        <name>substrate</name>
    </ligand>
</feature>
<dbReference type="InterPro" id="IPR036291">
    <property type="entry name" value="NAD(P)-bd_dom_sf"/>
</dbReference>
<name>A0A4S8MJ43_DENBC</name>
<dbReference type="GO" id="GO:0003979">
    <property type="term" value="F:UDP-glucose 6-dehydrogenase activity"/>
    <property type="evidence" value="ECO:0007669"/>
    <property type="project" value="UniProtKB-EC"/>
</dbReference>
<dbReference type="FunFam" id="3.40.50.720:FF:000032">
    <property type="entry name" value="UDP-glucose 6-dehydrogenase"/>
    <property type="match status" value="1"/>
</dbReference>
<dbReference type="Proteomes" id="UP000297245">
    <property type="component" value="Unassembled WGS sequence"/>
</dbReference>
<keyword evidence="13" id="KW-1185">Reference proteome</keyword>
<accession>A0A4S8MJ43</accession>
<feature type="binding site" evidence="10">
    <location>
        <begin position="93"/>
        <end position="97"/>
    </location>
    <ligand>
        <name>NAD(+)</name>
        <dbReference type="ChEBI" id="CHEBI:57540"/>
    </ligand>
</feature>
<dbReference type="PANTHER" id="PTHR11374:SF3">
    <property type="entry name" value="UDP-GLUCOSE 6-DEHYDROGENASE"/>
    <property type="match status" value="1"/>
</dbReference>
<comment type="catalytic activity">
    <reaction evidence="6 7">
        <text>UDP-alpha-D-glucose + 2 NAD(+) + H2O = UDP-alpha-D-glucuronate + 2 NADH + 3 H(+)</text>
        <dbReference type="Rhea" id="RHEA:23596"/>
        <dbReference type="ChEBI" id="CHEBI:15377"/>
        <dbReference type="ChEBI" id="CHEBI:15378"/>
        <dbReference type="ChEBI" id="CHEBI:57540"/>
        <dbReference type="ChEBI" id="CHEBI:57945"/>
        <dbReference type="ChEBI" id="CHEBI:58052"/>
        <dbReference type="ChEBI" id="CHEBI:58885"/>
        <dbReference type="EC" id="1.1.1.22"/>
    </reaction>
</comment>
<feature type="binding site" evidence="10">
    <location>
        <position position="38"/>
    </location>
    <ligand>
        <name>NAD(+)</name>
        <dbReference type="ChEBI" id="CHEBI:57540"/>
    </ligand>
</feature>
<dbReference type="Pfam" id="PF03720">
    <property type="entry name" value="UDPG_MGDP_dh_C"/>
    <property type="match status" value="1"/>
</dbReference>
<dbReference type="EMBL" id="ML179079">
    <property type="protein sequence ID" value="THV02204.1"/>
    <property type="molecule type" value="Genomic_DNA"/>
</dbReference>
<evidence type="ECO:0000259" key="11">
    <source>
        <dbReference type="SMART" id="SM00984"/>
    </source>
</evidence>
<dbReference type="SUPFAM" id="SSF52413">
    <property type="entry name" value="UDP-glucose/GDP-mannose dehydrogenase C-terminal domain"/>
    <property type="match status" value="1"/>
</dbReference>
<evidence type="ECO:0000256" key="7">
    <source>
        <dbReference type="PIRNR" id="PIRNR000124"/>
    </source>
</evidence>
<feature type="binding site" evidence="9">
    <location>
        <position position="264"/>
    </location>
    <ligand>
        <name>substrate</name>
    </ligand>
</feature>
<feature type="binding site" evidence="10">
    <location>
        <begin position="13"/>
        <end position="18"/>
    </location>
    <ligand>
        <name>NAD(+)</name>
        <dbReference type="ChEBI" id="CHEBI:57540"/>
    </ligand>
</feature>
<dbReference type="InterPro" id="IPR008927">
    <property type="entry name" value="6-PGluconate_DH-like_C_sf"/>
</dbReference>
<dbReference type="InterPro" id="IPR001732">
    <property type="entry name" value="UDP-Glc/GDP-Man_DH_N"/>
</dbReference>
<dbReference type="Gene3D" id="1.20.5.100">
    <property type="entry name" value="Cytochrome c1, transmembrane anchor, C-terminal"/>
    <property type="match status" value="1"/>
</dbReference>
<reference evidence="12 13" key="1">
    <citation type="journal article" date="2019" name="Nat. Ecol. Evol.">
        <title>Megaphylogeny resolves global patterns of mushroom evolution.</title>
        <authorList>
            <person name="Varga T."/>
            <person name="Krizsan K."/>
            <person name="Foldi C."/>
            <person name="Dima B."/>
            <person name="Sanchez-Garcia M."/>
            <person name="Sanchez-Ramirez S."/>
            <person name="Szollosi G.J."/>
            <person name="Szarkandi J.G."/>
            <person name="Papp V."/>
            <person name="Albert L."/>
            <person name="Andreopoulos W."/>
            <person name="Angelini C."/>
            <person name="Antonin V."/>
            <person name="Barry K.W."/>
            <person name="Bougher N.L."/>
            <person name="Buchanan P."/>
            <person name="Buyck B."/>
            <person name="Bense V."/>
            <person name="Catcheside P."/>
            <person name="Chovatia M."/>
            <person name="Cooper J."/>
            <person name="Damon W."/>
            <person name="Desjardin D."/>
            <person name="Finy P."/>
            <person name="Geml J."/>
            <person name="Haridas S."/>
            <person name="Hughes K."/>
            <person name="Justo A."/>
            <person name="Karasinski D."/>
            <person name="Kautmanova I."/>
            <person name="Kiss B."/>
            <person name="Kocsube S."/>
            <person name="Kotiranta H."/>
            <person name="LaButti K.M."/>
            <person name="Lechner B.E."/>
            <person name="Liimatainen K."/>
            <person name="Lipzen A."/>
            <person name="Lukacs Z."/>
            <person name="Mihaltcheva S."/>
            <person name="Morgado L.N."/>
            <person name="Niskanen T."/>
            <person name="Noordeloos M.E."/>
            <person name="Ohm R.A."/>
            <person name="Ortiz-Santana B."/>
            <person name="Ovrebo C."/>
            <person name="Racz N."/>
            <person name="Riley R."/>
            <person name="Savchenko A."/>
            <person name="Shiryaev A."/>
            <person name="Soop K."/>
            <person name="Spirin V."/>
            <person name="Szebenyi C."/>
            <person name="Tomsovsky M."/>
            <person name="Tulloss R.E."/>
            <person name="Uehling J."/>
            <person name="Grigoriev I.V."/>
            <person name="Vagvolgyi C."/>
            <person name="Papp T."/>
            <person name="Martin F.M."/>
            <person name="Miettinen O."/>
            <person name="Hibbett D.S."/>
            <person name="Nagy L.G."/>
        </authorList>
    </citation>
    <scope>NUCLEOTIDE SEQUENCE [LARGE SCALE GENOMIC DNA]</scope>
    <source>
        <strain evidence="12 13">CBS 962.96</strain>
    </source>
</reference>
<evidence type="ECO:0000256" key="3">
    <source>
        <dbReference type="ARBA" id="ARBA00012954"/>
    </source>
</evidence>
<comment type="pathway">
    <text evidence="1">Nucleotide-sugar biosynthesis; UDP-alpha-D-glucuronate biosynthesis; UDP-alpha-D-glucuronate from UDP-alpha-D-glucose: step 1/1.</text>
</comment>
<dbReference type="EC" id="1.1.1.22" evidence="3 7"/>
<evidence type="ECO:0000256" key="1">
    <source>
        <dbReference type="ARBA" id="ARBA00004701"/>
    </source>
</evidence>
<dbReference type="FunFam" id="1.20.5.100:FF:000001">
    <property type="entry name" value="UDP-glucose 6-dehydrogenase"/>
    <property type="match status" value="1"/>
</dbReference>
<dbReference type="Gene3D" id="3.40.50.720">
    <property type="entry name" value="NAD(P)-binding Rossmann-like Domain"/>
    <property type="match status" value="2"/>
</dbReference>
<dbReference type="UniPathway" id="UPA00038">
    <property type="reaction ID" value="UER00491"/>
</dbReference>
<keyword evidence="5 7" id="KW-0520">NAD</keyword>
<dbReference type="OrthoDB" id="5059218at2759"/>
<gene>
    <name evidence="12" type="ORF">K435DRAFT_775703</name>
</gene>
<dbReference type="PIRSF" id="PIRSF000124">
    <property type="entry name" value="UDPglc_GDPman_dh"/>
    <property type="match status" value="1"/>
</dbReference>
<feature type="domain" description="UDP-glucose/GDP-mannose dehydrogenase C-terminal" evidence="11">
    <location>
        <begin position="336"/>
        <end position="452"/>
    </location>
</feature>
<evidence type="ECO:0000313" key="12">
    <source>
        <dbReference type="EMBL" id="THV02204.1"/>
    </source>
</evidence>
<feature type="binding site" evidence="9">
    <location>
        <begin position="224"/>
        <end position="228"/>
    </location>
    <ligand>
        <name>substrate</name>
    </ligand>
</feature>
<dbReference type="GO" id="GO:0006024">
    <property type="term" value="P:glycosaminoglycan biosynthetic process"/>
    <property type="evidence" value="ECO:0007669"/>
    <property type="project" value="TreeGrafter"/>
</dbReference>
<feature type="active site" description="Nucleophile" evidence="8">
    <location>
        <position position="280"/>
    </location>
</feature>
<dbReference type="SUPFAM" id="SSF48179">
    <property type="entry name" value="6-phosphogluconate dehydrogenase C-terminal domain-like"/>
    <property type="match status" value="1"/>
</dbReference>
<dbReference type="GO" id="GO:0051287">
    <property type="term" value="F:NAD binding"/>
    <property type="evidence" value="ECO:0007669"/>
    <property type="project" value="InterPro"/>
</dbReference>
<feature type="binding site" evidence="10">
    <location>
        <position position="43"/>
    </location>
    <ligand>
        <name>NAD(+)</name>
        <dbReference type="ChEBI" id="CHEBI:57540"/>
    </ligand>
</feature>
<protein>
    <recommendedName>
        <fullName evidence="3 7">UDP-glucose 6-dehydrogenase</fullName>
        <ecNumber evidence="3 7">1.1.1.22</ecNumber>
    </recommendedName>
</protein>
<proteinExistence type="inferred from homology"/>
<dbReference type="FunFam" id="3.40.50.720:FF:000193">
    <property type="entry name" value="UDP-glucose 6-dehydrogenase"/>
    <property type="match status" value="1"/>
</dbReference>
<evidence type="ECO:0000313" key="13">
    <source>
        <dbReference type="Proteomes" id="UP000297245"/>
    </source>
</evidence>
<evidence type="ECO:0000256" key="5">
    <source>
        <dbReference type="ARBA" id="ARBA00023027"/>
    </source>
</evidence>
<organism evidence="12 13">
    <name type="scientific">Dendrothele bispora (strain CBS 962.96)</name>
    <dbReference type="NCBI Taxonomy" id="1314807"/>
    <lineage>
        <taxon>Eukaryota</taxon>
        <taxon>Fungi</taxon>
        <taxon>Dikarya</taxon>
        <taxon>Basidiomycota</taxon>
        <taxon>Agaricomycotina</taxon>
        <taxon>Agaricomycetes</taxon>
        <taxon>Agaricomycetidae</taxon>
        <taxon>Agaricales</taxon>
        <taxon>Agaricales incertae sedis</taxon>
        <taxon>Dendrothele</taxon>
    </lineage>
</organism>
<dbReference type="Pfam" id="PF00984">
    <property type="entry name" value="UDPG_MGDP_dh"/>
    <property type="match status" value="1"/>
</dbReference>
<evidence type="ECO:0000256" key="8">
    <source>
        <dbReference type="PIRSR" id="PIRSR500133-1"/>
    </source>
</evidence>
<dbReference type="InterPro" id="IPR017476">
    <property type="entry name" value="UDP-Glc/GDP-Man"/>
</dbReference>
<evidence type="ECO:0000256" key="4">
    <source>
        <dbReference type="ARBA" id="ARBA00023002"/>
    </source>
</evidence>
<dbReference type="InterPro" id="IPR014027">
    <property type="entry name" value="UDP-Glc/GDP-Man_DH_C"/>
</dbReference>
<dbReference type="AlphaFoldDB" id="A0A4S8MJ43"/>
<sequence length="471" mass="51503">MAPGKVSKICCIGAGYVGGPTCAVIALKCPHITVTIVDVNQSRIDAWNDKDFKLPIYEPGLEDVVRGCRGRNLFFSTDVDKGIQEADLIFVSVNTPTKKSGVGAGFAADLNYVELATRRIAAVANSSKIVVEKSTVPCRTAESMRTILESNSKPNCRFDILSNPEFLAEGTAIGDLFKPDRVLIGSLQTPEGKAACDALTEVYANWVSKDRILTVGLWSSELSKLAANAMLAQRISSVNALSAICEATGANIDEVAHAVGFDSRVGPKFLKASVGFGGSCFQKDILNLVYLSESLHLPEVAAYWRQVVEMNEYQKRRFSKTVVDTLFNTITGKHIAVLGFAFKADTGDTRESASITLIRDFLNERANIKIYDPQVPHEQIWFDLAEACPNLPLESIKKSVTICPSALDACNQADALVIATEWKEFKEIDWEAVYTNMNKPAFVFDGRLILDVEKLKKIGFKVTVIGRGNVM</sequence>
<evidence type="ECO:0000256" key="2">
    <source>
        <dbReference type="ARBA" id="ARBA00006601"/>
    </source>
</evidence>
<feature type="binding site" evidence="10">
    <location>
        <position position="169"/>
    </location>
    <ligand>
        <name>NAD(+)</name>
        <dbReference type="ChEBI" id="CHEBI:57540"/>
    </ligand>
</feature>
<keyword evidence="4 7" id="KW-0560">Oxidoreductase</keyword>
<dbReference type="InterPro" id="IPR028356">
    <property type="entry name" value="UDPglc_DH_euk"/>
</dbReference>
<dbReference type="GO" id="GO:0005634">
    <property type="term" value="C:nucleus"/>
    <property type="evidence" value="ECO:0007669"/>
    <property type="project" value="TreeGrafter"/>
</dbReference>
<dbReference type="PIRSF" id="PIRSF500133">
    <property type="entry name" value="UDPglc_DH_euk"/>
    <property type="match status" value="1"/>
</dbReference>
<dbReference type="GO" id="GO:0006065">
    <property type="term" value="P:UDP-glucuronate biosynthetic process"/>
    <property type="evidence" value="ECO:0007669"/>
    <property type="project" value="UniProtKB-UniPathway"/>
</dbReference>
<dbReference type="PANTHER" id="PTHR11374">
    <property type="entry name" value="UDP-GLUCOSE DEHYDROGENASE/UDP-MANNAC DEHYDROGENASE"/>
    <property type="match status" value="1"/>
</dbReference>
<feature type="binding site" evidence="9">
    <location>
        <begin position="165"/>
        <end position="169"/>
    </location>
    <ligand>
        <name>substrate</name>
    </ligand>
</feature>
<dbReference type="InterPro" id="IPR036220">
    <property type="entry name" value="UDP-Glc/GDP-Man_DH_C_sf"/>
</dbReference>
<dbReference type="NCBIfam" id="TIGR03026">
    <property type="entry name" value="NDP-sugDHase"/>
    <property type="match status" value="1"/>
</dbReference>
<evidence type="ECO:0000256" key="6">
    <source>
        <dbReference type="ARBA" id="ARBA00047473"/>
    </source>
</evidence>
<dbReference type="SMART" id="SM00984">
    <property type="entry name" value="UDPG_MGDP_dh_C"/>
    <property type="match status" value="1"/>
</dbReference>
<feature type="binding site" evidence="10">
    <location>
        <begin position="280"/>
        <end position="283"/>
    </location>
    <ligand>
        <name>NAD(+)</name>
        <dbReference type="ChEBI" id="CHEBI:57540"/>
    </ligand>
</feature>
<comment type="similarity">
    <text evidence="2 7">Belongs to the UDP-glucose/GDP-mannose dehydrogenase family.</text>
</comment>